<dbReference type="InterPro" id="IPR013783">
    <property type="entry name" value="Ig-like_fold"/>
</dbReference>
<evidence type="ECO:0000313" key="2">
    <source>
        <dbReference type="EMBL" id="AWY04489.1"/>
    </source>
</evidence>
<dbReference type="Gene3D" id="2.60.40.10">
    <property type="entry name" value="Immunoglobulins"/>
    <property type="match status" value="1"/>
</dbReference>
<name>A0A2Z4Q3N6_9CAUD</name>
<dbReference type="CDD" id="cd00063">
    <property type="entry name" value="FN3"/>
    <property type="match status" value="1"/>
</dbReference>
<accession>A0A2Z4Q3N6</accession>
<organism evidence="2 3">
    <name type="scientific">Microbacterium phage AnnaSerena</name>
    <dbReference type="NCBI Taxonomy" id="2201432"/>
    <lineage>
        <taxon>Viruses</taxon>
        <taxon>Duplodnaviria</taxon>
        <taxon>Heunggongvirae</taxon>
        <taxon>Uroviricota</taxon>
        <taxon>Caudoviricetes</taxon>
        <taxon>Krampusvirus</taxon>
        <taxon>Krampusvirus krampus</taxon>
    </lineage>
</organism>
<evidence type="ECO:0000259" key="1">
    <source>
        <dbReference type="PROSITE" id="PS50853"/>
    </source>
</evidence>
<dbReference type="InterPro" id="IPR036116">
    <property type="entry name" value="FN3_sf"/>
</dbReference>
<dbReference type="PROSITE" id="PS50853">
    <property type="entry name" value="FN3"/>
    <property type="match status" value="1"/>
</dbReference>
<evidence type="ECO:0000313" key="3">
    <source>
        <dbReference type="Proteomes" id="UP000251068"/>
    </source>
</evidence>
<proteinExistence type="predicted"/>
<dbReference type="InterPro" id="IPR003961">
    <property type="entry name" value="FN3_dom"/>
</dbReference>
<feature type="domain" description="Fibronectin type-III" evidence="1">
    <location>
        <begin position="135"/>
        <end position="229"/>
    </location>
</feature>
<dbReference type="Pfam" id="PF00041">
    <property type="entry name" value="fn3"/>
    <property type="match status" value="1"/>
</dbReference>
<sequence length="270" mass="28626">MAYDITIGSVFSGRTGYALFLYARRNETDNANNRSTYAWECYGQHQSGTNQSYSLNPVTFGVVCGNEFYPSHNLDFRGVTKITLGAGGAGPYAHDANGYLTVSVRTWSNTGTIFGNADTGYQAFYVDRIPKPPSAPGTPSISNIDTTSVTASWAASNNNNGAGIDSYLLRWHTNPNPDAAGYQNTSANNLSRQITGLTPGVTYYTKVYAHNSMGFSVGSGVRSFTTKSGAYVGAGGSFPAGEVLVGVGGSYQTAQVYFCADADGPYVEAK</sequence>
<dbReference type="EMBL" id="MH271292">
    <property type="protein sequence ID" value="AWY04489.1"/>
    <property type="molecule type" value="Genomic_DNA"/>
</dbReference>
<dbReference type="Proteomes" id="UP000251068">
    <property type="component" value="Segment"/>
</dbReference>
<dbReference type="SMART" id="SM00060">
    <property type="entry name" value="FN3"/>
    <property type="match status" value="1"/>
</dbReference>
<protein>
    <submittedName>
        <fullName evidence="2">Minor tail protein</fullName>
    </submittedName>
</protein>
<gene>
    <name evidence="2" type="primary">33</name>
    <name evidence="2" type="ORF">SEA_ANNASERENA_33</name>
</gene>
<dbReference type="SUPFAM" id="SSF49265">
    <property type="entry name" value="Fibronectin type III"/>
    <property type="match status" value="1"/>
</dbReference>
<reference evidence="2 3" key="1">
    <citation type="submission" date="2018-04" db="EMBL/GenBank/DDBJ databases">
        <authorList>
            <person name="Harrington T."/>
            <person name="Washburn E."/>
            <person name="Bricker J."/>
            <person name="McKinney A."/>
            <person name="Betsko A.J."/>
            <person name="Garlena R.A."/>
            <person name="Russell D.A."/>
            <person name="Pope W.A."/>
            <person name="Jacobs-Sera D."/>
            <person name="Hatfull G.F."/>
        </authorList>
    </citation>
    <scope>NUCLEOTIDE SEQUENCE [LARGE SCALE GENOMIC DNA]</scope>
</reference>